<keyword evidence="2" id="KW-1185">Reference proteome</keyword>
<accession>A0ABU6KIM0</accession>
<gene>
    <name evidence="1" type="ORF">QGM71_16935</name>
</gene>
<sequence>MIDELKDVTENLEDAESDIAKFDSDGVISFSHIDRKNEYQQLFDDFKVMHSFTGKVGDIVDRTIDQPFSKISMRLSRSCRLQRYQITQRVIESE</sequence>
<dbReference type="RefSeq" id="WP_327608726.1">
    <property type="nucleotide sequence ID" value="NZ_JARZFX010000011.1"/>
</dbReference>
<name>A0ABU6KIM0_9BACI</name>
<comment type="caution">
    <text evidence="1">The sequence shown here is derived from an EMBL/GenBank/DDBJ whole genome shotgun (WGS) entry which is preliminary data.</text>
</comment>
<proteinExistence type="predicted"/>
<evidence type="ECO:0008006" key="3">
    <source>
        <dbReference type="Google" id="ProtNLM"/>
    </source>
</evidence>
<dbReference type="EMBL" id="JARZFX010000011">
    <property type="protein sequence ID" value="MEC5425173.1"/>
    <property type="molecule type" value="Genomic_DNA"/>
</dbReference>
<evidence type="ECO:0000313" key="2">
    <source>
        <dbReference type="Proteomes" id="UP001335737"/>
    </source>
</evidence>
<reference evidence="1 2" key="1">
    <citation type="journal article" date="2024" name="Int. J. Syst. Evol. Microbiol.">
        <title>Virgibacillus tibetensis sp. nov., isolated from salt lake on the Tibetan Plateau of China.</title>
        <authorList>
            <person name="Phurbu D."/>
            <person name="Liu Z.-X."/>
            <person name="Wang R."/>
            <person name="Zheng Y.-Y."/>
            <person name="Liu H.-C."/>
            <person name="Zhou Y.-G."/>
            <person name="Yu Y.-J."/>
            <person name="Li A.-H."/>
        </authorList>
    </citation>
    <scope>NUCLEOTIDE SEQUENCE [LARGE SCALE GENOMIC DNA]</scope>
    <source>
        <strain evidence="1 2">C22-A2</strain>
    </source>
</reference>
<organism evidence="1 2">
    <name type="scientific">Virgibacillus tibetensis</name>
    <dbReference type="NCBI Taxonomy" id="3042313"/>
    <lineage>
        <taxon>Bacteria</taxon>
        <taxon>Bacillati</taxon>
        <taxon>Bacillota</taxon>
        <taxon>Bacilli</taxon>
        <taxon>Bacillales</taxon>
        <taxon>Bacillaceae</taxon>
        <taxon>Virgibacillus</taxon>
    </lineage>
</organism>
<dbReference type="Proteomes" id="UP001335737">
    <property type="component" value="Unassembled WGS sequence"/>
</dbReference>
<protein>
    <recommendedName>
        <fullName evidence="3">LXG domain-containing protein</fullName>
    </recommendedName>
</protein>
<evidence type="ECO:0000313" key="1">
    <source>
        <dbReference type="EMBL" id="MEC5425173.1"/>
    </source>
</evidence>